<evidence type="ECO:0000313" key="7">
    <source>
        <dbReference type="EMBL" id="CAB5021523.1"/>
    </source>
</evidence>
<gene>
    <name evidence="3" type="ORF">UFOPK2656_03577</name>
    <name evidence="4" type="ORF">UFOPK3099_02397</name>
    <name evidence="5" type="ORF">UFOPK3267_02997</name>
    <name evidence="6" type="ORF">UFOPK3651_01451</name>
    <name evidence="7" type="ORF">UFOPK3931_03386</name>
    <name evidence="2" type="ORF">UFOPK4189_03571</name>
</gene>
<dbReference type="InterPro" id="IPR031481">
    <property type="entry name" value="Glyco_tran_10_N"/>
</dbReference>
<name>A0A6J6AC74_9ZZZZ</name>
<sequence>MTPLILLWSDAWIDVDEARTVAGNHCRLSTDRADLQVADAVVFPVPTLRGELPESRSHDDQLWVLWSQESATQYPQLDNHTFVAQFDLVATYWLDSDLPIPYVVSRSFDALPPLAPLEQRSPTPASAWISSALDKCGRDLYLLELMRYLPIG</sequence>
<dbReference type="EMBL" id="CAFBOL010000175">
    <property type="protein sequence ID" value="CAB5021523.1"/>
    <property type="molecule type" value="Genomic_DNA"/>
</dbReference>
<feature type="domain" description="Fucosyltransferase N-terminal" evidence="1">
    <location>
        <begin position="2"/>
        <end position="102"/>
    </location>
</feature>
<dbReference type="EMBL" id="CAESGF010000053">
    <property type="protein sequence ID" value="CAB4365828.1"/>
    <property type="molecule type" value="Genomic_DNA"/>
</dbReference>
<dbReference type="GO" id="GO:0016020">
    <property type="term" value="C:membrane"/>
    <property type="evidence" value="ECO:0007669"/>
    <property type="project" value="InterPro"/>
</dbReference>
<evidence type="ECO:0000259" key="1">
    <source>
        <dbReference type="Pfam" id="PF17039"/>
    </source>
</evidence>
<accession>A0A6J6AC74</accession>
<evidence type="ECO:0000313" key="3">
    <source>
        <dbReference type="EMBL" id="CAB4751656.1"/>
    </source>
</evidence>
<dbReference type="Pfam" id="PF17039">
    <property type="entry name" value="Glyco_tran_10_N"/>
    <property type="match status" value="1"/>
</dbReference>
<dbReference type="EMBL" id="CAFAAV010000234">
    <property type="protein sequence ID" value="CAB4833719.1"/>
    <property type="molecule type" value="Genomic_DNA"/>
</dbReference>
<proteinExistence type="predicted"/>
<dbReference type="GO" id="GO:0046920">
    <property type="term" value="F:alpha-(1-&gt;3)-fucosyltransferase activity"/>
    <property type="evidence" value="ECO:0007669"/>
    <property type="project" value="TreeGrafter"/>
</dbReference>
<dbReference type="EMBL" id="CAEZYF010000051">
    <property type="protein sequence ID" value="CAB4751656.1"/>
    <property type="molecule type" value="Genomic_DNA"/>
</dbReference>
<dbReference type="PANTHER" id="PTHR11929">
    <property type="entry name" value="ALPHA- 1,3 -FUCOSYLTRANSFERASE"/>
    <property type="match status" value="1"/>
</dbReference>
<reference evidence="2" key="1">
    <citation type="submission" date="2020-05" db="EMBL/GenBank/DDBJ databases">
        <authorList>
            <person name="Chiriac C."/>
            <person name="Salcher M."/>
            <person name="Ghai R."/>
            <person name="Kavagutti S V."/>
        </authorList>
    </citation>
    <scope>NUCLEOTIDE SEQUENCE</scope>
</reference>
<dbReference type="EMBL" id="CAFBIY010000262">
    <property type="protein sequence ID" value="CAB4853466.1"/>
    <property type="molecule type" value="Genomic_DNA"/>
</dbReference>
<dbReference type="SUPFAM" id="SSF53756">
    <property type="entry name" value="UDP-Glycosyltransferase/glycogen phosphorylase"/>
    <property type="match status" value="1"/>
</dbReference>
<dbReference type="EMBL" id="CAFBMT010000006">
    <property type="protein sequence ID" value="CAB4930565.1"/>
    <property type="molecule type" value="Genomic_DNA"/>
</dbReference>
<evidence type="ECO:0000313" key="5">
    <source>
        <dbReference type="EMBL" id="CAB4853466.1"/>
    </source>
</evidence>
<evidence type="ECO:0000313" key="2">
    <source>
        <dbReference type="EMBL" id="CAB4365828.1"/>
    </source>
</evidence>
<dbReference type="AlphaFoldDB" id="A0A6J6AC74"/>
<dbReference type="InterPro" id="IPR001503">
    <property type="entry name" value="Glyco_trans_10"/>
</dbReference>
<evidence type="ECO:0000313" key="6">
    <source>
        <dbReference type="EMBL" id="CAB4930565.1"/>
    </source>
</evidence>
<dbReference type="PANTHER" id="PTHR11929:SF194">
    <property type="entry name" value="ALPHA-(1,3)-FUCOSYLTRANSFERASE 10"/>
    <property type="match status" value="1"/>
</dbReference>
<protein>
    <submittedName>
        <fullName evidence="2">Unannotated protein</fullName>
    </submittedName>
</protein>
<evidence type="ECO:0000313" key="4">
    <source>
        <dbReference type="EMBL" id="CAB4833719.1"/>
    </source>
</evidence>
<organism evidence="2">
    <name type="scientific">freshwater metagenome</name>
    <dbReference type="NCBI Taxonomy" id="449393"/>
    <lineage>
        <taxon>unclassified sequences</taxon>
        <taxon>metagenomes</taxon>
        <taxon>ecological metagenomes</taxon>
    </lineage>
</organism>